<gene>
    <name evidence="8" type="ORF">ACCAA_130205</name>
</gene>
<comment type="subcellular location">
    <subcellularLocation>
        <location evidence="1">Fimbrium</location>
    </subcellularLocation>
</comment>
<evidence type="ECO:0000256" key="3">
    <source>
        <dbReference type="ARBA" id="ARBA00022558"/>
    </source>
</evidence>
<keyword evidence="9" id="KW-1185">Reference proteome</keyword>
<keyword evidence="3" id="KW-1029">Fimbrium biogenesis</keyword>
<protein>
    <submittedName>
        <fullName evidence="8">Tfp pilus assembly protein tip-associated adhesin PilY1-like protein</fullName>
    </submittedName>
</protein>
<accession>A0A1A8XIU5</accession>
<dbReference type="Pfam" id="PF05567">
    <property type="entry name" value="T4P_PilY1"/>
    <property type="match status" value="1"/>
</dbReference>
<evidence type="ECO:0000256" key="1">
    <source>
        <dbReference type="ARBA" id="ARBA00004561"/>
    </source>
</evidence>
<dbReference type="Gene3D" id="3.40.50.410">
    <property type="entry name" value="von Willebrand factor, type A domain"/>
    <property type="match status" value="1"/>
</dbReference>
<organism evidence="8 9">
    <name type="scientific">Candidatus Accumulibacter aalborgensis</name>
    <dbReference type="NCBI Taxonomy" id="1860102"/>
    <lineage>
        <taxon>Bacteria</taxon>
        <taxon>Pseudomonadati</taxon>
        <taxon>Pseudomonadota</taxon>
        <taxon>Betaproteobacteria</taxon>
        <taxon>Candidatus Accumulibacter</taxon>
    </lineage>
</organism>
<dbReference type="Proteomes" id="UP000199169">
    <property type="component" value="Unassembled WGS sequence"/>
</dbReference>
<dbReference type="RefSeq" id="WP_186405943.1">
    <property type="nucleotide sequence ID" value="NZ_FLQX01000035.1"/>
</dbReference>
<reference evidence="8 9" key="1">
    <citation type="submission" date="2016-06" db="EMBL/GenBank/DDBJ databases">
        <authorList>
            <person name="Kjaerup R.B."/>
            <person name="Dalgaard T.S."/>
            <person name="Juul-Madsen H.R."/>
        </authorList>
    </citation>
    <scope>NUCLEOTIDE SEQUENCE [LARGE SCALE GENOMIC DNA]</scope>
    <source>
        <strain evidence="8">3</strain>
    </source>
</reference>
<sequence>MLTADQTQITCKPWQRRLAWTLIAALANPATVLPLSLYSAAASARDTDIYKSAMDAGNTAEPAVLLIVDTSDSMNEPEGWREYPGDYDSHVEYLWNDLTVIGSDNPYMKDDSDTTITAFPTDDKPVTVLKRYGSWAGSTLAERKALWAAASAYAKATYTKTTDSDADDPGPRYLYRNYNDANWIYWLPAGAAETDKRLWSNAFNRWKGGVRQSGSPADKRGGINYGETDNKYLYYNKCNDSLANLLPSTVFAPTDYPRNTGKYENQLWQRWEPFLGLRNGRLANNDTVYPTTLSAWTPNINSAAASITAAEGILSTSVNASIHARTQFLDSPPVRDSYPWIAPFPSYDDVAGQGQPIRTKITGASYSGWTDLVADMGGFNFQKFVSGSADVNQLYWALKQYDISSPIALDQAQHLAWKGNRDLLPEPAFGKMTGTPAYYDEPVTKLTLGIPDKPDPAKVCTRTCTINAKPIAAANDATNSARWWVKSDASCQSVEPTCDPKPVPCTSPPAVNYRAAIYQGCKWSGRKSIPGEGTQTLYYGGTCSGSCYGEGNKLGEKACPDGPTSANYCWIDTSKATDVSVNKTVYHNAIWDNGDNGSNYACNTFEGVYASCSSYEPAGTPGCFYVGAIDPCENKTAAPPVTFTKQTYDVYPFNKGQDYLVHDCQADNGKAGNPGNSVMTAEKRAFTTDWSDAVAYTPTGAKDIDPKKAVDMYSVNYLNWRFGPRGPNGKPIGRKTKLQIAKDALTGVVNSTNGVRFGLMVYNKPSAANPFDTPGGHVVSVIRQMNTDNRKLLIDKLNSVVATGQTPLTEVMYEAYLYFRGEKPKFGTLQDAAASGGLVSDFYDPEAIKDGKYNSPILNNPKEGSAAMCQKNYVVLISDGGPESDNEADELVKALKQEPSETPPLTTVQATTSKQFEDPATGQPFGLPDQKYGTYVWLDELTYFMANGDMSPGGGSKTEKDLLPGIQTVSTYTIGFAGEGNTPVLKKAAEFGKGMNIEAKDSGDLSTALSETLKAILAWHATAVAPTVSLSASNRNESAEDVYLAFFGPENRVRWDGTVKKFKLSTIKQECGIPDSLCLTGQTEFKNENGLKNIEELDSATHVITGNVRDDAVSFWIQPNKDGTFDADGGKPDKGGTGYVLKTASGSTPDSRQLYTYLSSNSEHDLTDASNAMSQANAAITAKLLGTADGDERAKVINFGRGGDNKDSGCSKAGTACSTWRTWPHADVLHSSPAILNYETNADEAKTVVYLFYMSNDGILHAVDTKTGQEKWAFMPEEALPQLGALMDDKEGEHLTAGDGSPKLFIKDGDGDGKIDNPDKDTAYLVFGLRRGGRALYALDIVDRAKPKLMWKIDNTKAEEGFAELGQTWSTPAFARLRASADPVLVFGGGYDPASNDQLGEKADSMGRGVYFVNAKTGALIRSFTPAAASETNVQVSGMDYSIPSDATPINTDLDSGDYADRLYIGDLGGNVWRFDIDGADDSNPRKPKDWKAVKFADLTNGATPRRKIFFPPAVVKQYDQRQRFDAVYVGTGDRENPLRTDNEDLMFMIKDLNVGLTATETTDWPIRYNADSFYDLTANQVQLGTDGAEDIKGSRAEALHYLKVKKGWVLRLRSSKEDPLGEKVVNAPRVFFNVLRFGTYTPGAQESASGTPSCLPPGRGTMYAINALNGGYAVYTDSAGKLNSRTFSGFPIRGFPSDGTIVIRDGKIWDLSGGGAGALNIEKIGKAGVGQRAYWFQEPEQ</sequence>
<keyword evidence="6" id="KW-0281">Fimbrium</keyword>
<dbReference type="SUPFAM" id="SSF53300">
    <property type="entry name" value="vWA-like"/>
    <property type="match status" value="1"/>
</dbReference>
<keyword evidence="5" id="KW-0106">Calcium</keyword>
<proteinExistence type="inferred from homology"/>
<dbReference type="EMBL" id="FLQX01000035">
    <property type="protein sequence ID" value="SBT04302.1"/>
    <property type="molecule type" value="Genomic_DNA"/>
</dbReference>
<comment type="similarity">
    <text evidence="2">Belongs to the PilY1 family.</text>
</comment>
<dbReference type="GO" id="GO:0009289">
    <property type="term" value="C:pilus"/>
    <property type="evidence" value="ECO:0007669"/>
    <property type="project" value="UniProtKB-SubCell"/>
</dbReference>
<dbReference type="InterPro" id="IPR036465">
    <property type="entry name" value="vWFA_dom_sf"/>
</dbReference>
<feature type="domain" description="PilY1 beta-propeller" evidence="7">
    <location>
        <begin position="1237"/>
        <end position="1495"/>
    </location>
</feature>
<evidence type="ECO:0000313" key="9">
    <source>
        <dbReference type="Proteomes" id="UP000199169"/>
    </source>
</evidence>
<evidence type="ECO:0000256" key="2">
    <source>
        <dbReference type="ARBA" id="ARBA00008387"/>
    </source>
</evidence>
<dbReference type="InterPro" id="IPR008707">
    <property type="entry name" value="B-propeller_PilY1"/>
</dbReference>
<dbReference type="STRING" id="1860102.ACCAA_130205"/>
<evidence type="ECO:0000256" key="4">
    <source>
        <dbReference type="ARBA" id="ARBA00022723"/>
    </source>
</evidence>
<name>A0A1A8XIU5_9PROT</name>
<dbReference type="SUPFAM" id="SSF50998">
    <property type="entry name" value="Quinoprotein alcohol dehydrogenase-like"/>
    <property type="match status" value="1"/>
</dbReference>
<evidence type="ECO:0000256" key="5">
    <source>
        <dbReference type="ARBA" id="ARBA00022837"/>
    </source>
</evidence>
<evidence type="ECO:0000313" key="8">
    <source>
        <dbReference type="EMBL" id="SBT04302.1"/>
    </source>
</evidence>
<dbReference type="GO" id="GO:0046872">
    <property type="term" value="F:metal ion binding"/>
    <property type="evidence" value="ECO:0007669"/>
    <property type="project" value="UniProtKB-KW"/>
</dbReference>
<keyword evidence="4" id="KW-0479">Metal-binding</keyword>
<dbReference type="InterPro" id="IPR011047">
    <property type="entry name" value="Quinoprotein_ADH-like_sf"/>
</dbReference>
<evidence type="ECO:0000259" key="7">
    <source>
        <dbReference type="Pfam" id="PF05567"/>
    </source>
</evidence>
<evidence type="ECO:0000256" key="6">
    <source>
        <dbReference type="ARBA" id="ARBA00023263"/>
    </source>
</evidence>